<reference evidence="5" key="2">
    <citation type="submission" date="2019-10" db="EMBL/GenBank/DDBJ databases">
        <authorList>
            <consortium name="NCBI Genome Project"/>
        </authorList>
    </citation>
    <scope>NUCLEOTIDE SEQUENCE</scope>
    <source>
        <strain evidence="5">NI907</strain>
    </source>
</reference>
<dbReference type="KEGG" id="pgri:PgNI_03130"/>
<accession>A0A6P8BAI7</accession>
<dbReference type="Gene3D" id="1.10.340.30">
    <property type="entry name" value="Hypothetical protein, domain 2"/>
    <property type="match status" value="1"/>
</dbReference>
<dbReference type="Proteomes" id="UP000515153">
    <property type="component" value="Unplaced"/>
</dbReference>
<dbReference type="OrthoDB" id="10265068at2759"/>
<dbReference type="GeneID" id="41958095"/>
<feature type="region of interest" description="Disordered" evidence="3">
    <location>
        <begin position="122"/>
        <end position="248"/>
    </location>
</feature>
<sequence>MGSEKQQGRPRTFSRPTHITHDAARSLLNGFNVNDDETLDFLAGLVASGTACSEVVDDLYEAGLMAPAEDWDFMLQCAASHVQLHNEKETRDRYTTSSEAMLSCLNSLLGYSSFESLELTYPSDVKESESRPPSHPVKQSRRRSPVKSPFWLDGCSNPGTLPQSQSRVKKPLVATAPGEKLQPKALPQNNPSESRTQIQQHSGTAKAPTLPPPAPAPSKAPLKAKSGLTSGYFDDSPPRSSPGKRGVAISGLPFPPLTSPKFGLIQEELAHSPFELLIAVRLLIKTAGKAAIPTFRRLVARYPTPEAFATADPNQLLEMIRHLGLGVVRREAMLRYARIWVERPPRREVRYGVKNYPRPGDAADVKAGEEFGPEEEDGDVGGKMVRRGLGSAWEIGHITHGPYAIDSWRIFCRDELLGRGEGKGNCKGGQFQPEWMRVLPLDKELRAYLRWMWMREGWDWDPVTGERDVLSDELRRAVNGGRVGYDDSGQLRIVESEVATVEGANK</sequence>
<evidence type="ECO:0000313" key="5">
    <source>
        <dbReference type="RefSeq" id="XP_030984054.1"/>
    </source>
</evidence>
<dbReference type="GO" id="GO:0005634">
    <property type="term" value="C:nucleus"/>
    <property type="evidence" value="ECO:0007669"/>
    <property type="project" value="UniProtKB-SubCell"/>
</dbReference>
<dbReference type="PANTHER" id="PTHR15074">
    <property type="entry name" value="METHYL-CPG-BINDING PROTEIN"/>
    <property type="match status" value="1"/>
</dbReference>
<evidence type="ECO:0008006" key="6">
    <source>
        <dbReference type="Google" id="ProtNLM"/>
    </source>
</evidence>
<keyword evidence="4" id="KW-1185">Reference proteome</keyword>
<reference evidence="5" key="1">
    <citation type="journal article" date="2019" name="Mol. Biol. Evol.">
        <title>Blast fungal genomes show frequent chromosomal changes, gene gains and losses, and effector gene turnover.</title>
        <authorList>
            <person name="Gomez Luciano L.B."/>
            <person name="Jason Tsai I."/>
            <person name="Chuma I."/>
            <person name="Tosa Y."/>
            <person name="Chen Y.H."/>
            <person name="Li J.Y."/>
            <person name="Li M.Y."/>
            <person name="Jade Lu M.Y."/>
            <person name="Nakayashiki H."/>
            <person name="Li W.H."/>
        </authorList>
    </citation>
    <scope>NUCLEOTIDE SEQUENCE</scope>
    <source>
        <strain evidence="5">NI907</strain>
    </source>
</reference>
<proteinExistence type="predicted"/>
<dbReference type="GO" id="GO:0006281">
    <property type="term" value="P:DNA repair"/>
    <property type="evidence" value="ECO:0007669"/>
    <property type="project" value="InterPro"/>
</dbReference>
<dbReference type="PANTHER" id="PTHR15074:SF0">
    <property type="entry name" value="METHYL-CPG-BINDING DOMAIN PROTEIN 4-LIKE PROTEIN"/>
    <property type="match status" value="1"/>
</dbReference>
<feature type="compositionally biased region" description="Pro residues" evidence="3">
    <location>
        <begin position="209"/>
        <end position="218"/>
    </location>
</feature>
<evidence type="ECO:0000313" key="4">
    <source>
        <dbReference type="Proteomes" id="UP000515153"/>
    </source>
</evidence>
<reference evidence="5" key="3">
    <citation type="submission" date="2025-08" db="UniProtKB">
        <authorList>
            <consortium name="RefSeq"/>
        </authorList>
    </citation>
    <scope>IDENTIFICATION</scope>
    <source>
        <strain evidence="5">NI907</strain>
    </source>
</reference>
<dbReference type="GO" id="GO:0003824">
    <property type="term" value="F:catalytic activity"/>
    <property type="evidence" value="ECO:0007669"/>
    <property type="project" value="InterPro"/>
</dbReference>
<dbReference type="GO" id="GO:0003677">
    <property type="term" value="F:DNA binding"/>
    <property type="evidence" value="ECO:0007669"/>
    <property type="project" value="InterPro"/>
</dbReference>
<keyword evidence="2" id="KW-0539">Nucleus</keyword>
<dbReference type="AlphaFoldDB" id="A0A6P8BAI7"/>
<feature type="compositionally biased region" description="Polar residues" evidence="3">
    <location>
        <begin position="187"/>
        <end position="203"/>
    </location>
</feature>
<gene>
    <name evidence="5" type="ORF">PgNI_03130</name>
</gene>
<comment type="subcellular location">
    <subcellularLocation>
        <location evidence="1">Nucleus</location>
    </subcellularLocation>
</comment>
<organism evidence="4 5">
    <name type="scientific">Pyricularia grisea</name>
    <name type="common">Crabgrass-specific blast fungus</name>
    <name type="synonym">Magnaporthe grisea</name>
    <dbReference type="NCBI Taxonomy" id="148305"/>
    <lineage>
        <taxon>Eukaryota</taxon>
        <taxon>Fungi</taxon>
        <taxon>Dikarya</taxon>
        <taxon>Ascomycota</taxon>
        <taxon>Pezizomycotina</taxon>
        <taxon>Sordariomycetes</taxon>
        <taxon>Sordariomycetidae</taxon>
        <taxon>Magnaporthales</taxon>
        <taxon>Pyriculariaceae</taxon>
        <taxon>Pyricularia</taxon>
    </lineage>
</organism>
<feature type="region of interest" description="Disordered" evidence="3">
    <location>
        <begin position="362"/>
        <end position="382"/>
    </location>
</feature>
<protein>
    <recommendedName>
        <fullName evidence="6">HhH-GPD domain-containing protein</fullName>
    </recommendedName>
</protein>
<dbReference type="InterPro" id="IPR045138">
    <property type="entry name" value="MeCP2/MBD4"/>
</dbReference>
<dbReference type="SUPFAM" id="SSF48150">
    <property type="entry name" value="DNA-glycosylase"/>
    <property type="match status" value="1"/>
</dbReference>
<feature type="compositionally biased region" description="Polar residues" evidence="3">
    <location>
        <begin position="157"/>
        <end position="166"/>
    </location>
</feature>
<evidence type="ECO:0000256" key="2">
    <source>
        <dbReference type="ARBA" id="ARBA00023242"/>
    </source>
</evidence>
<name>A0A6P8BAI7_PYRGI</name>
<evidence type="ECO:0000256" key="3">
    <source>
        <dbReference type="SAM" id="MobiDB-lite"/>
    </source>
</evidence>
<dbReference type="InterPro" id="IPR011257">
    <property type="entry name" value="DNA_glycosylase"/>
</dbReference>
<dbReference type="RefSeq" id="XP_030984054.1">
    <property type="nucleotide sequence ID" value="XM_031123185.1"/>
</dbReference>
<evidence type="ECO:0000256" key="1">
    <source>
        <dbReference type="ARBA" id="ARBA00004123"/>
    </source>
</evidence>